<dbReference type="InterPro" id="IPR004869">
    <property type="entry name" value="MMPL_dom"/>
</dbReference>
<keyword evidence="4 7" id="KW-1133">Transmembrane helix</keyword>
<feature type="transmembrane region" description="Helical" evidence="7">
    <location>
        <begin position="363"/>
        <end position="385"/>
    </location>
</feature>
<dbReference type="Proteomes" id="UP000247591">
    <property type="component" value="Unassembled WGS sequence"/>
</dbReference>
<name>A0A318RKT3_WILLI</name>
<protein>
    <submittedName>
        <fullName evidence="9">RND superfamily putative drug exporter</fullName>
    </submittedName>
</protein>
<feature type="transmembrane region" description="Helical" evidence="7">
    <location>
        <begin position="275"/>
        <end position="293"/>
    </location>
</feature>
<dbReference type="Pfam" id="PF03176">
    <property type="entry name" value="MMPL"/>
    <property type="match status" value="2"/>
</dbReference>
<sequence>MGRMTRGPQAVARWSAHNPWRAIGLWLALVIAAVACSALIQTQVTDDADYRVGQSGRADQMIHDAGLAAPDTEYVLITGDRAEAVAAADQLAAELAGSGEVQEMSAPVFSPEGTLLSSIALRAPPADEDPSITDINAAVTTITADHPNLTIGQFGDISADEAINERVADDLLSAEMISIPITLGIMLFAFGALIAAGIPVLLAITSVVATIGIYAPISYLVPSEMTASSVVMLIGMAVGVDYSLFYLKREREERRKGHNTIDAVEIAAATSGHSIIVSGVAVIASLAGVYVLGSATFNSLATAAIIVVAVAVVGSLTVLPALLAKLGKWVDRPRVPLLWRVNDRIGEGGISSRIIGPVIRRPMTALLAGLVVMIALAVPAFSMTLRGAGLDTLPQDLPEVQVAQQLNEQFPSEGPSVRVVVHGGDPAAVATALNEVGAAATDSGAWTVTAPMITSASGVTTVLDLASTYPPNDSRTTDALLDLRDTVVPERVDSVQGAEFAVGGDVAEQYDTTKVQSDGLPIVVAVILTLTMLMLIATFRSPVIAVVSTVLNLMSVGAAFGVLALVFQHTWAEGFLDFTSNGTVVEWIPMFMLAVLVGLSMDYHVFVLSRIKEGIDKGLPPTVAVRAGVTQTAGVVTSAALVMVSVFALFAAQSMVEMKQMGVGLAVAILIDATIVRLLLLPSILVLLGHRAWWPLRTRSDAPQSMGASLNQPSDRQVIPAQV</sequence>
<evidence type="ECO:0000256" key="3">
    <source>
        <dbReference type="ARBA" id="ARBA00022692"/>
    </source>
</evidence>
<keyword evidence="5 7" id="KW-0472">Membrane</keyword>
<keyword evidence="3 7" id="KW-0812">Transmembrane</keyword>
<feature type="transmembrane region" description="Helical" evidence="7">
    <location>
        <begin position="519"/>
        <end position="536"/>
    </location>
</feature>
<dbReference type="OrthoDB" id="7051771at2"/>
<feature type="transmembrane region" description="Helical" evidence="7">
    <location>
        <begin position="629"/>
        <end position="651"/>
    </location>
</feature>
<evidence type="ECO:0000256" key="6">
    <source>
        <dbReference type="SAM" id="MobiDB-lite"/>
    </source>
</evidence>
<feature type="transmembrane region" description="Helical" evidence="7">
    <location>
        <begin position="543"/>
        <end position="567"/>
    </location>
</feature>
<dbReference type="Gene3D" id="1.20.1640.10">
    <property type="entry name" value="Multidrug efflux transporter AcrB transmembrane domain"/>
    <property type="match status" value="2"/>
</dbReference>
<evidence type="ECO:0000256" key="5">
    <source>
        <dbReference type="ARBA" id="ARBA00023136"/>
    </source>
</evidence>
<feature type="region of interest" description="Disordered" evidence="6">
    <location>
        <begin position="704"/>
        <end position="723"/>
    </location>
</feature>
<comment type="subcellular location">
    <subcellularLocation>
        <location evidence="1">Cell membrane</location>
        <topology evidence="1">Multi-pass membrane protein</topology>
    </subcellularLocation>
</comment>
<feature type="compositionally biased region" description="Polar residues" evidence="6">
    <location>
        <begin position="704"/>
        <end position="715"/>
    </location>
</feature>
<proteinExistence type="predicted"/>
<keyword evidence="2" id="KW-1003">Cell membrane</keyword>
<evidence type="ECO:0000259" key="8">
    <source>
        <dbReference type="Pfam" id="PF03176"/>
    </source>
</evidence>
<gene>
    <name evidence="9" type="ORF">DFR67_104217</name>
</gene>
<evidence type="ECO:0000256" key="7">
    <source>
        <dbReference type="SAM" id="Phobius"/>
    </source>
</evidence>
<evidence type="ECO:0000256" key="4">
    <source>
        <dbReference type="ARBA" id="ARBA00022989"/>
    </source>
</evidence>
<evidence type="ECO:0000256" key="2">
    <source>
        <dbReference type="ARBA" id="ARBA00022475"/>
    </source>
</evidence>
<dbReference type="EMBL" id="QJSP01000004">
    <property type="protein sequence ID" value="PYE18638.1"/>
    <property type="molecule type" value="Genomic_DNA"/>
</dbReference>
<evidence type="ECO:0000313" key="9">
    <source>
        <dbReference type="EMBL" id="PYE18638.1"/>
    </source>
</evidence>
<feature type="domain" description="Membrane transport protein MMPL" evidence="8">
    <location>
        <begin position="83"/>
        <end position="339"/>
    </location>
</feature>
<feature type="transmembrane region" description="Helical" evidence="7">
    <location>
        <begin position="185"/>
        <end position="215"/>
    </location>
</feature>
<dbReference type="PANTHER" id="PTHR33406:SF13">
    <property type="entry name" value="MEMBRANE PROTEIN YDFJ"/>
    <property type="match status" value="1"/>
</dbReference>
<dbReference type="InterPro" id="IPR050545">
    <property type="entry name" value="Mycobact_MmpL"/>
</dbReference>
<dbReference type="GO" id="GO:0005886">
    <property type="term" value="C:plasma membrane"/>
    <property type="evidence" value="ECO:0007669"/>
    <property type="project" value="UniProtKB-SubCell"/>
</dbReference>
<organism evidence="9 10">
    <name type="scientific">Williamsia limnetica</name>
    <dbReference type="NCBI Taxonomy" id="882452"/>
    <lineage>
        <taxon>Bacteria</taxon>
        <taxon>Bacillati</taxon>
        <taxon>Actinomycetota</taxon>
        <taxon>Actinomycetes</taxon>
        <taxon>Mycobacteriales</taxon>
        <taxon>Nocardiaceae</taxon>
        <taxon>Williamsia</taxon>
    </lineage>
</organism>
<accession>A0A318RKT3</accession>
<keyword evidence="10" id="KW-1185">Reference proteome</keyword>
<feature type="transmembrane region" description="Helical" evidence="7">
    <location>
        <begin position="587"/>
        <end position="608"/>
    </location>
</feature>
<feature type="transmembrane region" description="Helical" evidence="7">
    <location>
        <begin position="227"/>
        <end position="247"/>
    </location>
</feature>
<dbReference type="PANTHER" id="PTHR33406">
    <property type="entry name" value="MEMBRANE PROTEIN MJ1562-RELATED"/>
    <property type="match status" value="1"/>
</dbReference>
<feature type="transmembrane region" description="Helical" evidence="7">
    <location>
        <begin position="663"/>
        <end position="689"/>
    </location>
</feature>
<evidence type="ECO:0000256" key="1">
    <source>
        <dbReference type="ARBA" id="ARBA00004651"/>
    </source>
</evidence>
<reference evidence="9 10" key="1">
    <citation type="submission" date="2018-06" db="EMBL/GenBank/DDBJ databases">
        <title>Genomic Encyclopedia of Type Strains, Phase IV (KMG-IV): sequencing the most valuable type-strain genomes for metagenomic binning, comparative biology and taxonomic classification.</title>
        <authorList>
            <person name="Goeker M."/>
        </authorList>
    </citation>
    <scope>NUCLEOTIDE SEQUENCE [LARGE SCALE GENOMIC DNA]</scope>
    <source>
        <strain evidence="9 10">DSM 45521</strain>
    </source>
</reference>
<dbReference type="AlphaFoldDB" id="A0A318RKT3"/>
<feature type="domain" description="Membrane transport protein MMPL" evidence="8">
    <location>
        <begin position="393"/>
        <end position="698"/>
    </location>
</feature>
<feature type="transmembrane region" description="Helical" evidence="7">
    <location>
        <begin position="20"/>
        <end position="40"/>
    </location>
</feature>
<dbReference type="RefSeq" id="WP_110469082.1">
    <property type="nucleotide sequence ID" value="NZ_QJSP01000004.1"/>
</dbReference>
<dbReference type="SUPFAM" id="SSF82866">
    <property type="entry name" value="Multidrug efflux transporter AcrB transmembrane domain"/>
    <property type="match status" value="2"/>
</dbReference>
<comment type="caution">
    <text evidence="9">The sequence shown here is derived from an EMBL/GenBank/DDBJ whole genome shotgun (WGS) entry which is preliminary data.</text>
</comment>
<feature type="transmembrane region" description="Helical" evidence="7">
    <location>
        <begin position="299"/>
        <end position="324"/>
    </location>
</feature>
<evidence type="ECO:0000313" key="10">
    <source>
        <dbReference type="Proteomes" id="UP000247591"/>
    </source>
</evidence>